<proteinExistence type="predicted"/>
<gene>
    <name evidence="2" type="ORF">E2C01_078584</name>
</gene>
<evidence type="ECO:0000313" key="2">
    <source>
        <dbReference type="EMBL" id="MPC83864.1"/>
    </source>
</evidence>
<sequence>MTTAVHAADRPTMSIPRGHLHVPSQPSLAQPTIHKLAVFFETPALLDHVQCYIKS</sequence>
<evidence type="ECO:0000313" key="3">
    <source>
        <dbReference type="Proteomes" id="UP000324222"/>
    </source>
</evidence>
<accession>A0A5B7IUI2</accession>
<organism evidence="2 3">
    <name type="scientific">Portunus trituberculatus</name>
    <name type="common">Swimming crab</name>
    <name type="synonym">Neptunus trituberculatus</name>
    <dbReference type="NCBI Taxonomy" id="210409"/>
    <lineage>
        <taxon>Eukaryota</taxon>
        <taxon>Metazoa</taxon>
        <taxon>Ecdysozoa</taxon>
        <taxon>Arthropoda</taxon>
        <taxon>Crustacea</taxon>
        <taxon>Multicrustacea</taxon>
        <taxon>Malacostraca</taxon>
        <taxon>Eumalacostraca</taxon>
        <taxon>Eucarida</taxon>
        <taxon>Decapoda</taxon>
        <taxon>Pleocyemata</taxon>
        <taxon>Brachyura</taxon>
        <taxon>Eubrachyura</taxon>
        <taxon>Portunoidea</taxon>
        <taxon>Portunidae</taxon>
        <taxon>Portuninae</taxon>
        <taxon>Portunus</taxon>
    </lineage>
</organism>
<dbReference type="Proteomes" id="UP000324222">
    <property type="component" value="Unassembled WGS sequence"/>
</dbReference>
<name>A0A5B7IUI2_PORTR</name>
<evidence type="ECO:0000256" key="1">
    <source>
        <dbReference type="SAM" id="MobiDB-lite"/>
    </source>
</evidence>
<dbReference type="AlphaFoldDB" id="A0A5B7IUI2"/>
<dbReference type="EMBL" id="VSRR010063737">
    <property type="protein sequence ID" value="MPC83864.1"/>
    <property type="molecule type" value="Genomic_DNA"/>
</dbReference>
<reference evidence="2 3" key="1">
    <citation type="submission" date="2019-05" db="EMBL/GenBank/DDBJ databases">
        <title>Another draft genome of Portunus trituberculatus and its Hox gene families provides insights of decapod evolution.</title>
        <authorList>
            <person name="Jeong J.-H."/>
            <person name="Song I."/>
            <person name="Kim S."/>
            <person name="Choi T."/>
            <person name="Kim D."/>
            <person name="Ryu S."/>
            <person name="Kim W."/>
        </authorList>
    </citation>
    <scope>NUCLEOTIDE SEQUENCE [LARGE SCALE GENOMIC DNA]</scope>
    <source>
        <tissue evidence="2">Muscle</tissue>
    </source>
</reference>
<keyword evidence="3" id="KW-1185">Reference proteome</keyword>
<comment type="caution">
    <text evidence="2">The sequence shown here is derived from an EMBL/GenBank/DDBJ whole genome shotgun (WGS) entry which is preliminary data.</text>
</comment>
<feature type="region of interest" description="Disordered" evidence="1">
    <location>
        <begin position="1"/>
        <end position="26"/>
    </location>
</feature>
<protein>
    <submittedName>
        <fullName evidence="2">Uncharacterized protein</fullName>
    </submittedName>
</protein>